<reference evidence="1" key="1">
    <citation type="submission" date="2018-01" db="EMBL/GenBank/DDBJ databases">
        <title>An insight into the sialome of Amazonian anophelines.</title>
        <authorList>
            <person name="Ribeiro J.M."/>
            <person name="Scarpassa V."/>
            <person name="Calvo E."/>
        </authorList>
    </citation>
    <scope>NUCLEOTIDE SEQUENCE</scope>
    <source>
        <tissue evidence="1">Salivary glands</tissue>
    </source>
</reference>
<sequence length="71" mass="7801">MIAHSLSLTPVHHASALSLSQLAWLYHGLCCAVSYLNSNLWRAWRVCGFNPSNSCASVRLGSFLPRGDWIG</sequence>
<protein>
    <submittedName>
        <fullName evidence="1">Putative secreted protein</fullName>
    </submittedName>
</protein>
<name>A0A2M4CDW7_9DIPT</name>
<dbReference type="AlphaFoldDB" id="A0A2M4CDW7"/>
<proteinExistence type="predicted"/>
<dbReference type="EMBL" id="GGFJ01014363">
    <property type="protein sequence ID" value="MBW63504.1"/>
    <property type="molecule type" value="Transcribed_RNA"/>
</dbReference>
<accession>A0A2M4CDW7</accession>
<evidence type="ECO:0000313" key="1">
    <source>
        <dbReference type="EMBL" id="MBW63504.1"/>
    </source>
</evidence>
<organism evidence="1">
    <name type="scientific">Anopheles marajoara</name>
    <dbReference type="NCBI Taxonomy" id="58244"/>
    <lineage>
        <taxon>Eukaryota</taxon>
        <taxon>Metazoa</taxon>
        <taxon>Ecdysozoa</taxon>
        <taxon>Arthropoda</taxon>
        <taxon>Hexapoda</taxon>
        <taxon>Insecta</taxon>
        <taxon>Pterygota</taxon>
        <taxon>Neoptera</taxon>
        <taxon>Endopterygota</taxon>
        <taxon>Diptera</taxon>
        <taxon>Nematocera</taxon>
        <taxon>Culicoidea</taxon>
        <taxon>Culicidae</taxon>
        <taxon>Anophelinae</taxon>
        <taxon>Anopheles</taxon>
    </lineage>
</organism>